<dbReference type="Gene3D" id="3.30.460.10">
    <property type="entry name" value="Beta Polymerase, domain 2"/>
    <property type="match status" value="1"/>
</dbReference>
<dbReference type="InterPro" id="IPR043519">
    <property type="entry name" value="NT_sf"/>
</dbReference>
<dbReference type="PANTHER" id="PTHR34822:SF1">
    <property type="entry name" value="GRPB FAMILY PROTEIN"/>
    <property type="match status" value="1"/>
</dbReference>
<dbReference type="PANTHER" id="PTHR34822">
    <property type="entry name" value="GRPB DOMAIN PROTEIN (AFU_ORTHOLOGUE AFUA_1G01530)"/>
    <property type="match status" value="1"/>
</dbReference>
<comment type="caution">
    <text evidence="1">The sequence shown here is derived from an EMBL/GenBank/DDBJ whole genome shotgun (WGS) entry which is preliminary data.</text>
</comment>
<keyword evidence="1" id="KW-0418">Kinase</keyword>
<dbReference type="EMBL" id="JAGIOD010000001">
    <property type="protein sequence ID" value="MBP2382337.1"/>
    <property type="molecule type" value="Genomic_DNA"/>
</dbReference>
<dbReference type="SUPFAM" id="SSF81301">
    <property type="entry name" value="Nucleotidyltransferase"/>
    <property type="match status" value="1"/>
</dbReference>
<protein>
    <submittedName>
        <fullName evidence="1">Dephospho-CoA kinase</fullName>
        <ecNumber evidence="1">2.7.1.24</ecNumber>
    </submittedName>
</protein>
<dbReference type="EC" id="2.7.1.24" evidence="1"/>
<dbReference type="InterPro" id="IPR007344">
    <property type="entry name" value="GrpB/CoaE"/>
</dbReference>
<dbReference type="Pfam" id="PF04229">
    <property type="entry name" value="GrpB"/>
    <property type="match status" value="1"/>
</dbReference>
<keyword evidence="2" id="KW-1185">Reference proteome</keyword>
<dbReference type="GO" id="GO:0004140">
    <property type="term" value="F:dephospho-CoA kinase activity"/>
    <property type="evidence" value="ECO:0007669"/>
    <property type="project" value="UniProtKB-EC"/>
</dbReference>
<evidence type="ECO:0000313" key="1">
    <source>
        <dbReference type="EMBL" id="MBP2382337.1"/>
    </source>
</evidence>
<keyword evidence="1" id="KW-0808">Transferase</keyword>
<dbReference type="RefSeq" id="WP_209902122.1">
    <property type="nucleotide sequence ID" value="NZ_BAAAJW010000003.1"/>
</dbReference>
<reference evidence="1 2" key="1">
    <citation type="submission" date="2021-03" db="EMBL/GenBank/DDBJ databases">
        <title>Sequencing the genomes of 1000 actinobacteria strains.</title>
        <authorList>
            <person name="Klenk H.-P."/>
        </authorList>
    </citation>
    <scope>NUCLEOTIDE SEQUENCE [LARGE SCALE GENOMIC DNA]</scope>
    <source>
        <strain evidence="1 2">DSM 14566</strain>
    </source>
</reference>
<gene>
    <name evidence="1" type="ORF">JOF43_002294</name>
</gene>
<proteinExistence type="predicted"/>
<name>A0ABS4X1M1_9MICO</name>
<organism evidence="1 2">
    <name type="scientific">Brachybacterium sacelli</name>
    <dbReference type="NCBI Taxonomy" id="173364"/>
    <lineage>
        <taxon>Bacteria</taxon>
        <taxon>Bacillati</taxon>
        <taxon>Actinomycetota</taxon>
        <taxon>Actinomycetes</taxon>
        <taxon>Micrococcales</taxon>
        <taxon>Dermabacteraceae</taxon>
        <taxon>Brachybacterium</taxon>
    </lineage>
</organism>
<dbReference type="Proteomes" id="UP001519290">
    <property type="component" value="Unassembled WGS sequence"/>
</dbReference>
<evidence type="ECO:0000313" key="2">
    <source>
        <dbReference type="Proteomes" id="UP001519290"/>
    </source>
</evidence>
<accession>A0ABS4X1M1</accession>
<sequence>MGRKQSNPAELHVYDPEWPRQAQRRLDVVRERLADIPGAADARYDHIGSTAVPGLAAKPNLDLQIRILPLPADDALSERLGDLGYVRARGARPDSPGVYRDIPRGSEVVDDAVWEKSIFVHRPDRVIVHVRRSDSPWGRYAVWFRDWLRAHPGQRDRYEATKRRLSEENAGKDDYDVYTRAKTEFFDEVQAEFERWAHRTRDAEG</sequence>